<protein>
    <recommendedName>
        <fullName evidence="3">N-acetyltransferase domain-containing protein</fullName>
    </recommendedName>
</protein>
<keyword evidence="5" id="KW-1185">Reference proteome</keyword>
<name>A0ABN1C113_SACER</name>
<gene>
    <name evidence="4" type="ORF">GCM10009533_05480</name>
</gene>
<dbReference type="InterPro" id="IPR016181">
    <property type="entry name" value="Acyl_CoA_acyltransferase"/>
</dbReference>
<dbReference type="SUPFAM" id="SSF55729">
    <property type="entry name" value="Acyl-CoA N-acyltransferases (Nat)"/>
    <property type="match status" value="1"/>
</dbReference>
<dbReference type="CDD" id="cd04301">
    <property type="entry name" value="NAT_SF"/>
    <property type="match status" value="1"/>
</dbReference>
<dbReference type="EMBL" id="BAAAGS010000002">
    <property type="protein sequence ID" value="GAA0509574.1"/>
    <property type="molecule type" value="Genomic_DNA"/>
</dbReference>
<evidence type="ECO:0000313" key="5">
    <source>
        <dbReference type="Proteomes" id="UP001500729"/>
    </source>
</evidence>
<keyword evidence="1" id="KW-0808">Transferase</keyword>
<dbReference type="InterPro" id="IPR050832">
    <property type="entry name" value="Bact_Acetyltransf"/>
</dbReference>
<evidence type="ECO:0000313" key="4">
    <source>
        <dbReference type="EMBL" id="GAA0509574.1"/>
    </source>
</evidence>
<dbReference type="Gene3D" id="3.40.630.30">
    <property type="match status" value="1"/>
</dbReference>
<comment type="caution">
    <text evidence="4">The sequence shown here is derived from an EMBL/GenBank/DDBJ whole genome shotgun (WGS) entry which is preliminary data.</text>
</comment>
<dbReference type="InterPro" id="IPR000182">
    <property type="entry name" value="GNAT_dom"/>
</dbReference>
<dbReference type="Proteomes" id="UP001500729">
    <property type="component" value="Unassembled WGS sequence"/>
</dbReference>
<dbReference type="PANTHER" id="PTHR43877">
    <property type="entry name" value="AMINOALKYLPHOSPHONATE N-ACETYLTRANSFERASE-RELATED-RELATED"/>
    <property type="match status" value="1"/>
</dbReference>
<dbReference type="RefSeq" id="WP_009949418.1">
    <property type="nucleotide sequence ID" value="NZ_BAAAGS010000002.1"/>
</dbReference>
<feature type="domain" description="N-acetyltransferase" evidence="3">
    <location>
        <begin position="11"/>
        <end position="176"/>
    </location>
</feature>
<sequence>MGEDVFVTGPHRVDTPHPDLVDGLADLWGRVTVAGGGVGFTPADPVEEVREAAASVVDDVAGRRAHLLTIGREHVLVGVAVLVPGRYPVRRHTGELSVLMVDPDLQGQGWGRKLHDAAVAHAQALGLEKLELVVRGGHDLERFYTGLGWTESGRWERSVRVADGDDRDRIWFTRDV</sequence>
<dbReference type="PROSITE" id="PS51186">
    <property type="entry name" value="GNAT"/>
    <property type="match status" value="1"/>
</dbReference>
<evidence type="ECO:0000256" key="2">
    <source>
        <dbReference type="ARBA" id="ARBA00023315"/>
    </source>
</evidence>
<reference evidence="4 5" key="1">
    <citation type="journal article" date="2019" name="Int. J. Syst. Evol. Microbiol.">
        <title>The Global Catalogue of Microorganisms (GCM) 10K type strain sequencing project: providing services to taxonomists for standard genome sequencing and annotation.</title>
        <authorList>
            <consortium name="The Broad Institute Genomics Platform"/>
            <consortium name="The Broad Institute Genome Sequencing Center for Infectious Disease"/>
            <person name="Wu L."/>
            <person name="Ma J."/>
        </authorList>
    </citation>
    <scope>NUCLEOTIDE SEQUENCE [LARGE SCALE GENOMIC DNA]</scope>
    <source>
        <strain evidence="4 5">JCM 10303</strain>
    </source>
</reference>
<proteinExistence type="predicted"/>
<organism evidence="4 5">
    <name type="scientific">Saccharopolyspora erythraea</name>
    <name type="common">Streptomyces erythraeus</name>
    <dbReference type="NCBI Taxonomy" id="1836"/>
    <lineage>
        <taxon>Bacteria</taxon>
        <taxon>Bacillati</taxon>
        <taxon>Actinomycetota</taxon>
        <taxon>Actinomycetes</taxon>
        <taxon>Pseudonocardiales</taxon>
        <taxon>Pseudonocardiaceae</taxon>
        <taxon>Saccharopolyspora</taxon>
    </lineage>
</organism>
<evidence type="ECO:0000256" key="1">
    <source>
        <dbReference type="ARBA" id="ARBA00022679"/>
    </source>
</evidence>
<dbReference type="Pfam" id="PF00583">
    <property type="entry name" value="Acetyltransf_1"/>
    <property type="match status" value="1"/>
</dbReference>
<evidence type="ECO:0000259" key="3">
    <source>
        <dbReference type="PROSITE" id="PS51186"/>
    </source>
</evidence>
<accession>A0ABN1C113</accession>
<keyword evidence="2" id="KW-0012">Acyltransferase</keyword>